<dbReference type="AlphaFoldDB" id="A0A4Z0C7V5"/>
<protein>
    <submittedName>
        <fullName evidence="2">Uncharacterized protein</fullName>
    </submittedName>
</protein>
<organism evidence="2 3">
    <name type="scientific">Ramlibacter henchirensis</name>
    <dbReference type="NCBI Taxonomy" id="204072"/>
    <lineage>
        <taxon>Bacteria</taxon>
        <taxon>Pseudomonadati</taxon>
        <taxon>Pseudomonadota</taxon>
        <taxon>Betaproteobacteria</taxon>
        <taxon>Burkholderiales</taxon>
        <taxon>Comamonadaceae</taxon>
        <taxon>Ramlibacter</taxon>
    </lineage>
</organism>
<sequence length="105" mass="11706">MNPARLADPALQEAGTEQAASLEASDDFDLPASSTRYCPTELLGTFTLLMAGHGRCVSSSMMLGDREYAMWQLARAQTLPDDELRRIAVRLFAYFDDEHGWGHRL</sequence>
<keyword evidence="3" id="KW-1185">Reference proteome</keyword>
<accession>A0A4Z0C7V5</accession>
<proteinExistence type="predicted"/>
<feature type="region of interest" description="Disordered" evidence="1">
    <location>
        <begin position="1"/>
        <end position="25"/>
    </location>
</feature>
<name>A0A4Z0C7V5_9BURK</name>
<comment type="caution">
    <text evidence="2">The sequence shown here is derived from an EMBL/GenBank/DDBJ whole genome shotgun (WGS) entry which is preliminary data.</text>
</comment>
<gene>
    <name evidence="2" type="ORF">EZ313_12395</name>
</gene>
<evidence type="ECO:0000313" key="3">
    <source>
        <dbReference type="Proteomes" id="UP000298180"/>
    </source>
</evidence>
<dbReference type="OrthoDB" id="8908742at2"/>
<reference evidence="2 3" key="1">
    <citation type="submission" date="2019-03" db="EMBL/GenBank/DDBJ databases">
        <title>Ramlibacter henchirensis DSM 14656, whole genome shotgun sequence.</title>
        <authorList>
            <person name="Zhang X."/>
            <person name="Feng G."/>
            <person name="Zhu H."/>
        </authorList>
    </citation>
    <scope>NUCLEOTIDE SEQUENCE [LARGE SCALE GENOMIC DNA]</scope>
    <source>
        <strain evidence="2 3">DSM 14656</strain>
    </source>
</reference>
<dbReference type="Proteomes" id="UP000298180">
    <property type="component" value="Unassembled WGS sequence"/>
</dbReference>
<dbReference type="RefSeq" id="WP_135263443.1">
    <property type="nucleotide sequence ID" value="NZ_SMLM01000001.1"/>
</dbReference>
<evidence type="ECO:0000313" key="2">
    <source>
        <dbReference type="EMBL" id="TFZ07361.1"/>
    </source>
</evidence>
<evidence type="ECO:0000256" key="1">
    <source>
        <dbReference type="SAM" id="MobiDB-lite"/>
    </source>
</evidence>
<dbReference type="EMBL" id="SMLM01000001">
    <property type="protein sequence ID" value="TFZ07361.1"/>
    <property type="molecule type" value="Genomic_DNA"/>
</dbReference>